<proteinExistence type="inferred from homology"/>
<evidence type="ECO:0000256" key="6">
    <source>
        <dbReference type="RuleBase" id="RU000320"/>
    </source>
</evidence>
<evidence type="ECO:0000256" key="5">
    <source>
        <dbReference type="ARBA" id="ARBA00023136"/>
    </source>
</evidence>
<gene>
    <name evidence="9" type="primary">nuoM</name>
    <name evidence="9" type="ORF">Cva_01231</name>
</gene>
<evidence type="ECO:0000256" key="2">
    <source>
        <dbReference type="ARBA" id="ARBA00009025"/>
    </source>
</evidence>
<keyword evidence="10" id="KW-1185">Reference proteome</keyword>
<feature type="transmembrane region" description="Helical" evidence="7">
    <location>
        <begin position="374"/>
        <end position="403"/>
    </location>
</feature>
<comment type="subcellular location">
    <subcellularLocation>
        <location evidence="1">Endomembrane system</location>
        <topology evidence="1">Multi-pass membrane protein</topology>
    </subcellularLocation>
    <subcellularLocation>
        <location evidence="6">Membrane</location>
        <topology evidence="6">Multi-pass membrane protein</topology>
    </subcellularLocation>
</comment>
<dbReference type="InterPro" id="IPR003918">
    <property type="entry name" value="NADH_UbQ_OxRdtase"/>
</dbReference>
<feature type="transmembrane region" description="Helical" evidence="7">
    <location>
        <begin position="331"/>
        <end position="353"/>
    </location>
</feature>
<feature type="transmembrane region" description="Helical" evidence="7">
    <location>
        <begin position="6"/>
        <end position="25"/>
    </location>
</feature>
<feature type="transmembrane region" description="Helical" evidence="7">
    <location>
        <begin position="170"/>
        <end position="192"/>
    </location>
</feature>
<accession>A0A0K8MEC7</accession>
<comment type="caution">
    <text evidence="9">The sequence shown here is derived from an EMBL/GenBank/DDBJ whole genome shotgun (WGS) entry which is preliminary data.</text>
</comment>
<dbReference type="NCBIfam" id="NF004501">
    <property type="entry name" value="PRK05846.1-5"/>
    <property type="match status" value="1"/>
</dbReference>
<dbReference type="InterPro" id="IPR010227">
    <property type="entry name" value="NADH_Q_OxRdtase_chainM/4"/>
</dbReference>
<comment type="similarity">
    <text evidence="2">Belongs to the complex I subunit 4 family.</text>
</comment>
<name>A0A0K8MEC7_9PROT</name>
<dbReference type="AlphaFoldDB" id="A0A0K8MEC7"/>
<feature type="transmembrane region" description="Helical" evidence="7">
    <location>
        <begin position="246"/>
        <end position="269"/>
    </location>
</feature>
<dbReference type="PANTHER" id="PTHR43507:SF1">
    <property type="entry name" value="NADH-UBIQUINONE OXIDOREDUCTASE CHAIN 4"/>
    <property type="match status" value="1"/>
</dbReference>
<feature type="transmembrane region" description="Helical" evidence="7">
    <location>
        <begin position="212"/>
        <end position="234"/>
    </location>
</feature>
<feature type="transmembrane region" description="Helical" evidence="7">
    <location>
        <begin position="86"/>
        <end position="104"/>
    </location>
</feature>
<evidence type="ECO:0000256" key="1">
    <source>
        <dbReference type="ARBA" id="ARBA00004127"/>
    </source>
</evidence>
<feature type="transmembrane region" description="Helical" evidence="7">
    <location>
        <begin position="409"/>
        <end position="430"/>
    </location>
</feature>
<dbReference type="GO" id="GO:0015990">
    <property type="term" value="P:electron transport coupled proton transport"/>
    <property type="evidence" value="ECO:0007669"/>
    <property type="project" value="TreeGrafter"/>
</dbReference>
<feature type="transmembrane region" description="Helical" evidence="7">
    <location>
        <begin position="37"/>
        <end position="57"/>
    </location>
</feature>
<keyword evidence="4 7" id="KW-1133">Transmembrane helix</keyword>
<dbReference type="EMBL" id="BBVC01000067">
    <property type="protein sequence ID" value="GAO98568.1"/>
    <property type="molecule type" value="Genomic_DNA"/>
</dbReference>
<organism evidence="9 10">
    <name type="scientific">Caedimonas varicaedens</name>
    <dbReference type="NCBI Taxonomy" id="1629334"/>
    <lineage>
        <taxon>Bacteria</taxon>
        <taxon>Pseudomonadati</taxon>
        <taxon>Pseudomonadota</taxon>
        <taxon>Alphaproteobacteria</taxon>
        <taxon>Holosporales</taxon>
        <taxon>Caedimonadaceae</taxon>
        <taxon>Caedimonas</taxon>
    </lineage>
</organism>
<feature type="transmembrane region" description="Helical" evidence="7">
    <location>
        <begin position="304"/>
        <end position="325"/>
    </location>
</feature>
<dbReference type="GO" id="GO:0048039">
    <property type="term" value="F:ubiquinone binding"/>
    <property type="evidence" value="ECO:0007669"/>
    <property type="project" value="TreeGrafter"/>
</dbReference>
<dbReference type="Pfam" id="PF00361">
    <property type="entry name" value="Proton_antipo_M"/>
    <property type="match status" value="1"/>
</dbReference>
<dbReference type="GO" id="GO:0042773">
    <property type="term" value="P:ATP synthesis coupled electron transport"/>
    <property type="evidence" value="ECO:0007669"/>
    <property type="project" value="InterPro"/>
</dbReference>
<dbReference type="Proteomes" id="UP000036771">
    <property type="component" value="Unassembled WGS sequence"/>
</dbReference>
<dbReference type="GO" id="GO:0003954">
    <property type="term" value="F:NADH dehydrogenase activity"/>
    <property type="evidence" value="ECO:0007669"/>
    <property type="project" value="TreeGrafter"/>
</dbReference>
<evidence type="ECO:0000313" key="10">
    <source>
        <dbReference type="Proteomes" id="UP000036771"/>
    </source>
</evidence>
<feature type="transmembrane region" description="Helical" evidence="7">
    <location>
        <begin position="451"/>
        <end position="470"/>
    </location>
</feature>
<dbReference type="STRING" id="1629334.Cva_01231"/>
<evidence type="ECO:0000256" key="7">
    <source>
        <dbReference type="SAM" id="Phobius"/>
    </source>
</evidence>
<evidence type="ECO:0000256" key="4">
    <source>
        <dbReference type="ARBA" id="ARBA00022989"/>
    </source>
</evidence>
<evidence type="ECO:0000256" key="3">
    <source>
        <dbReference type="ARBA" id="ARBA00022692"/>
    </source>
</evidence>
<dbReference type="GO" id="GO:0016020">
    <property type="term" value="C:membrane"/>
    <property type="evidence" value="ECO:0007669"/>
    <property type="project" value="UniProtKB-SubCell"/>
</dbReference>
<feature type="transmembrane region" description="Helical" evidence="7">
    <location>
        <begin position="116"/>
        <end position="132"/>
    </location>
</feature>
<dbReference type="GO" id="GO:0008137">
    <property type="term" value="F:NADH dehydrogenase (ubiquinone) activity"/>
    <property type="evidence" value="ECO:0007669"/>
    <property type="project" value="InterPro"/>
</dbReference>
<feature type="transmembrane region" description="Helical" evidence="7">
    <location>
        <begin position="138"/>
        <end position="158"/>
    </location>
</feature>
<reference evidence="9 10" key="1">
    <citation type="submission" date="2015-03" db="EMBL/GenBank/DDBJ databases">
        <title>Caedibacter varicaedens, whole genome shotgun sequence.</title>
        <authorList>
            <person name="Suzuki H."/>
            <person name="Dapper A.L."/>
            <person name="Gibson A.K."/>
            <person name="Jackson C."/>
            <person name="Lee H."/>
            <person name="Pejaver V.R."/>
            <person name="Doak T."/>
            <person name="Lynch M."/>
        </authorList>
    </citation>
    <scope>NUCLEOTIDE SEQUENCE [LARGE SCALE GENOMIC DNA]</scope>
</reference>
<evidence type="ECO:0000259" key="8">
    <source>
        <dbReference type="Pfam" id="PF00361"/>
    </source>
</evidence>
<dbReference type="NCBIfam" id="NF004499">
    <property type="entry name" value="PRK05846.1-3"/>
    <property type="match status" value="1"/>
</dbReference>
<protein>
    <submittedName>
        <fullName evidence="9">NADH-quinone oxidoreductase subunit M</fullName>
    </submittedName>
</protein>
<dbReference type="OrthoDB" id="9768329at2"/>
<feature type="transmembrane region" description="Helical" evidence="7">
    <location>
        <begin position="275"/>
        <end position="297"/>
    </location>
</feature>
<keyword evidence="5 7" id="KW-0472">Membrane</keyword>
<dbReference type="InterPro" id="IPR001750">
    <property type="entry name" value="ND/Mrp_TM"/>
</dbReference>
<keyword evidence="3 6" id="KW-0812">Transmembrane</keyword>
<dbReference type="GO" id="GO:0012505">
    <property type="term" value="C:endomembrane system"/>
    <property type="evidence" value="ECO:0007669"/>
    <property type="project" value="UniProtKB-SubCell"/>
</dbReference>
<dbReference type="PRINTS" id="PR01437">
    <property type="entry name" value="NUOXDRDTASE4"/>
</dbReference>
<dbReference type="NCBIfam" id="TIGR01972">
    <property type="entry name" value="NDH_I_M"/>
    <property type="match status" value="1"/>
</dbReference>
<feature type="domain" description="NADH:quinone oxidoreductase/Mrp antiporter transmembrane" evidence="8">
    <location>
        <begin position="134"/>
        <end position="417"/>
    </location>
</feature>
<evidence type="ECO:0000313" key="9">
    <source>
        <dbReference type="EMBL" id="GAO98568.1"/>
    </source>
</evidence>
<dbReference type="PANTHER" id="PTHR43507">
    <property type="entry name" value="NADH-UBIQUINONE OXIDOREDUCTASE CHAIN 4"/>
    <property type="match status" value="1"/>
</dbReference>
<sequence>MYAPSLLSITIFLPLLGVFCIFWMNDKNEAARNNVRAVALLTSFAVFIMSCIGFAVFDPSQSEFQLEESYQWLEGFNSTYHVGVDGISILFVLLTAFLTPLAILSTWHSIQVRVKEYMIAFLALETTMLGAFCALDFILFYLFFEAVLIPMYLIIGIWGGERRIYASIKFFLYTLLGSVLMLVAILTLYHYTGTSEISMVARHTLPFDLQKWLWLAFFASFAVKIPMWPVHTWLPDAHVEAPTSGSVILAAILLKMGGYGFLRFSLPLFPEASQFFAPLIFILSMVAVVYASLVALVQKDMKKLIAYSSIAHMGFVTFGIFTFSTQGIQGALFQMISHGLVSGALFLCVGVLYDRLHTRDIDQYGGVVHPMPHYAVLFMIFILGAIGLPGTSGFVGEILILVAAFKVSGWMACVLGLGVILSAVYALWLYGRIMFGKVGKPAVGKLQDLTIIEKLTLGPLAFLVLLFGIYPAPILRTSEITVEKWAGLLETGESNRGDL</sequence>